<evidence type="ECO:0000313" key="2">
    <source>
        <dbReference type="EMBL" id="RZQ61212.1"/>
    </source>
</evidence>
<dbReference type="EMBL" id="SFCC01000013">
    <property type="protein sequence ID" value="RZQ61212.1"/>
    <property type="molecule type" value="Genomic_DNA"/>
</dbReference>
<evidence type="ECO:0000313" key="3">
    <source>
        <dbReference type="Proteomes" id="UP000292003"/>
    </source>
</evidence>
<protein>
    <submittedName>
        <fullName evidence="2">Uncharacterized protein</fullName>
    </submittedName>
</protein>
<dbReference type="Proteomes" id="UP000292003">
    <property type="component" value="Unassembled WGS sequence"/>
</dbReference>
<keyword evidence="3" id="KW-1185">Reference proteome</keyword>
<name>A0A4Q7J3L2_9PSEU</name>
<feature type="compositionally biased region" description="Polar residues" evidence="1">
    <location>
        <begin position="134"/>
        <end position="146"/>
    </location>
</feature>
<evidence type="ECO:0000256" key="1">
    <source>
        <dbReference type="SAM" id="MobiDB-lite"/>
    </source>
</evidence>
<feature type="compositionally biased region" description="Basic and acidic residues" evidence="1">
    <location>
        <begin position="165"/>
        <end position="179"/>
    </location>
</feature>
<organism evidence="2 3">
    <name type="scientific">Amycolatopsis suaedae</name>
    <dbReference type="NCBI Taxonomy" id="2510978"/>
    <lineage>
        <taxon>Bacteria</taxon>
        <taxon>Bacillati</taxon>
        <taxon>Actinomycetota</taxon>
        <taxon>Actinomycetes</taxon>
        <taxon>Pseudonocardiales</taxon>
        <taxon>Pseudonocardiaceae</taxon>
        <taxon>Amycolatopsis</taxon>
    </lineage>
</organism>
<comment type="caution">
    <text evidence="2">The sequence shown here is derived from an EMBL/GenBank/DDBJ whole genome shotgun (WGS) entry which is preliminary data.</text>
</comment>
<gene>
    <name evidence="2" type="ORF">EWH70_25400</name>
</gene>
<feature type="region of interest" description="Disordered" evidence="1">
    <location>
        <begin position="129"/>
        <end position="179"/>
    </location>
</feature>
<dbReference type="OrthoDB" id="4219687at2"/>
<proteinExistence type="predicted"/>
<accession>A0A4Q7J3L2</accession>
<sequence length="179" mass="20805">MINVVDKARVHTRLVSIDCSVCGTTVHYRGTGRRPRYCSHTCRSRAWELRRAAQRLGEPEPVPTMVREVVVRERVIERERRVSVTPQLVADWLPLLKQLERKVRYRPDMLARRPGELHDLARAVRNLHEAASQRAPTSPTTLTEGTAPSPKSEGYQLSRQQRRALAREQHKNRRYRTEI</sequence>
<dbReference type="AlphaFoldDB" id="A0A4Q7J3L2"/>
<reference evidence="2 3" key="1">
    <citation type="submission" date="2019-02" db="EMBL/GenBank/DDBJ databases">
        <title>Draft genome sequence of Amycolatopsis sp. 8-3EHSu isolated from roots of Suaeda maritima.</title>
        <authorList>
            <person name="Duangmal K."/>
            <person name="Chantavorakit T."/>
        </authorList>
    </citation>
    <scope>NUCLEOTIDE SEQUENCE [LARGE SCALE GENOMIC DNA]</scope>
    <source>
        <strain evidence="2 3">8-3EHSu</strain>
    </source>
</reference>